<keyword evidence="10" id="KW-1185">Reference proteome</keyword>
<organism evidence="9 10">
    <name type="scientific">Paucilactobacillus vaccinostercus DSM 20634</name>
    <dbReference type="NCBI Taxonomy" id="1423813"/>
    <lineage>
        <taxon>Bacteria</taxon>
        <taxon>Bacillati</taxon>
        <taxon>Bacillota</taxon>
        <taxon>Bacilli</taxon>
        <taxon>Lactobacillales</taxon>
        <taxon>Lactobacillaceae</taxon>
        <taxon>Paucilactobacillus</taxon>
    </lineage>
</organism>
<evidence type="ECO:0000313" key="9">
    <source>
        <dbReference type="EMBL" id="KRM62565.1"/>
    </source>
</evidence>
<evidence type="ECO:0000256" key="1">
    <source>
        <dbReference type="ARBA" id="ARBA00004651"/>
    </source>
</evidence>
<evidence type="ECO:0000259" key="8">
    <source>
        <dbReference type="Pfam" id="PF09335"/>
    </source>
</evidence>
<keyword evidence="5 7" id="KW-1133">Transmembrane helix</keyword>
<evidence type="ECO:0000313" key="10">
    <source>
        <dbReference type="Proteomes" id="UP000051733"/>
    </source>
</evidence>
<reference evidence="9 10" key="1">
    <citation type="journal article" date="2015" name="Genome Announc.">
        <title>Expanding the biotechnology potential of lactobacilli through comparative genomics of 213 strains and associated genera.</title>
        <authorList>
            <person name="Sun Z."/>
            <person name="Harris H.M."/>
            <person name="McCann A."/>
            <person name="Guo C."/>
            <person name="Argimon S."/>
            <person name="Zhang W."/>
            <person name="Yang X."/>
            <person name="Jeffery I.B."/>
            <person name="Cooney J.C."/>
            <person name="Kagawa T.F."/>
            <person name="Liu W."/>
            <person name="Song Y."/>
            <person name="Salvetti E."/>
            <person name="Wrobel A."/>
            <person name="Rasinkangas P."/>
            <person name="Parkhill J."/>
            <person name="Rea M.C."/>
            <person name="O'Sullivan O."/>
            <person name="Ritari J."/>
            <person name="Douillard F.P."/>
            <person name="Paul Ross R."/>
            <person name="Yang R."/>
            <person name="Briner A.E."/>
            <person name="Felis G.E."/>
            <person name="de Vos W.M."/>
            <person name="Barrangou R."/>
            <person name="Klaenhammer T.R."/>
            <person name="Caufield P.W."/>
            <person name="Cui Y."/>
            <person name="Zhang H."/>
            <person name="O'Toole P.W."/>
        </authorList>
    </citation>
    <scope>NUCLEOTIDE SEQUENCE [LARGE SCALE GENOMIC DNA]</scope>
    <source>
        <strain evidence="9 10">DSM 20634</strain>
    </source>
</reference>
<evidence type="ECO:0000256" key="6">
    <source>
        <dbReference type="ARBA" id="ARBA00023136"/>
    </source>
</evidence>
<dbReference type="Proteomes" id="UP000051733">
    <property type="component" value="Unassembled WGS sequence"/>
</dbReference>
<evidence type="ECO:0000256" key="2">
    <source>
        <dbReference type="ARBA" id="ARBA00010792"/>
    </source>
</evidence>
<comment type="subcellular location">
    <subcellularLocation>
        <location evidence="1 7">Cell membrane</location>
        <topology evidence="1 7">Multi-pass membrane protein</topology>
    </subcellularLocation>
</comment>
<dbReference type="AlphaFoldDB" id="A0A0R2A7A1"/>
<gene>
    <name evidence="9" type="ORF">FC26_GL002141</name>
</gene>
<comment type="caution">
    <text evidence="9">The sequence shown here is derived from an EMBL/GenBank/DDBJ whole genome shotgun (WGS) entry which is preliminary data.</text>
</comment>
<evidence type="ECO:0000256" key="5">
    <source>
        <dbReference type="ARBA" id="ARBA00022989"/>
    </source>
</evidence>
<dbReference type="InterPro" id="IPR032816">
    <property type="entry name" value="VTT_dom"/>
</dbReference>
<dbReference type="GO" id="GO:0005886">
    <property type="term" value="C:plasma membrane"/>
    <property type="evidence" value="ECO:0007669"/>
    <property type="project" value="UniProtKB-SubCell"/>
</dbReference>
<feature type="transmembrane region" description="Helical" evidence="7">
    <location>
        <begin position="170"/>
        <end position="188"/>
    </location>
</feature>
<protein>
    <recommendedName>
        <fullName evidence="8">VTT domain-containing protein</fullName>
    </recommendedName>
</protein>
<feature type="transmembrane region" description="Helical" evidence="7">
    <location>
        <begin position="34"/>
        <end position="65"/>
    </location>
</feature>
<evidence type="ECO:0000256" key="4">
    <source>
        <dbReference type="ARBA" id="ARBA00022692"/>
    </source>
</evidence>
<dbReference type="InterPro" id="IPR032818">
    <property type="entry name" value="DedA-like"/>
</dbReference>
<dbReference type="PANTHER" id="PTHR30353:SF0">
    <property type="entry name" value="TRANSMEMBRANE PROTEIN"/>
    <property type="match status" value="1"/>
</dbReference>
<evidence type="ECO:0000256" key="3">
    <source>
        <dbReference type="ARBA" id="ARBA00022475"/>
    </source>
</evidence>
<keyword evidence="4 7" id="KW-0812">Transmembrane</keyword>
<feature type="transmembrane region" description="Helical" evidence="7">
    <location>
        <begin position="136"/>
        <end position="158"/>
    </location>
</feature>
<keyword evidence="3 7" id="KW-1003">Cell membrane</keyword>
<feature type="domain" description="VTT" evidence="8">
    <location>
        <begin position="29"/>
        <end position="156"/>
    </location>
</feature>
<feature type="transmembrane region" description="Helical" evidence="7">
    <location>
        <begin position="7"/>
        <end position="28"/>
    </location>
</feature>
<name>A0A0R2A7A1_9LACO</name>
<dbReference type="Pfam" id="PF09335">
    <property type="entry name" value="VTT_dom"/>
    <property type="match status" value="1"/>
</dbReference>
<dbReference type="EMBL" id="AYYY01000005">
    <property type="protein sequence ID" value="KRM62565.1"/>
    <property type="molecule type" value="Genomic_DNA"/>
</dbReference>
<dbReference type="PATRIC" id="fig|1423813.3.peg.2179"/>
<comment type="similarity">
    <text evidence="2 7">Belongs to the DedA family.</text>
</comment>
<sequence>MIAKYGALVYIGLFAVIFIETGLVVFPFLPGDSLLFLCGSIAAMATHTLNPIWLIVLLSIAAIVGDTINFEIGARFGHYLSSPRWQKWIKPKYMAEAQAFFDRHGSSAIFLGRFVPIIRTFIPFTAGISKMHYRKFIIFNVLGAVAWVNLAVLAGYFFGNIAIVKAHFELIMIAIIVISLIPAILMTLSRKRKDVRIDAEK</sequence>
<keyword evidence="6 7" id="KW-0472">Membrane</keyword>
<proteinExistence type="inferred from homology"/>
<evidence type="ECO:0000256" key="7">
    <source>
        <dbReference type="RuleBase" id="RU367016"/>
    </source>
</evidence>
<accession>A0A0R2A7A1</accession>
<dbReference type="PANTHER" id="PTHR30353">
    <property type="entry name" value="INNER MEMBRANE PROTEIN DEDA-RELATED"/>
    <property type="match status" value="1"/>
</dbReference>
<dbReference type="STRING" id="1423813.FC26_GL002141"/>